<feature type="region of interest" description="Disordered" evidence="1">
    <location>
        <begin position="1"/>
        <end position="33"/>
    </location>
</feature>
<evidence type="ECO:0000313" key="2">
    <source>
        <dbReference type="EMBL" id="KAF0330777.1"/>
    </source>
</evidence>
<dbReference type="EMBL" id="WOWK01000006">
    <property type="protein sequence ID" value="KAF0330777.1"/>
    <property type="molecule type" value="Genomic_DNA"/>
</dbReference>
<reference evidence="2 3" key="1">
    <citation type="submission" date="2019-12" db="EMBL/GenBank/DDBJ databases">
        <title>A genome sequence resource for the geographically widespread anthracnose pathogen Colletotrichum asianum.</title>
        <authorList>
            <person name="Meng Y."/>
        </authorList>
    </citation>
    <scope>NUCLEOTIDE SEQUENCE [LARGE SCALE GENOMIC DNA]</scope>
    <source>
        <strain evidence="2 3">ICMP 18580</strain>
    </source>
</reference>
<keyword evidence="3" id="KW-1185">Reference proteome</keyword>
<feature type="region of interest" description="Disordered" evidence="1">
    <location>
        <begin position="67"/>
        <end position="86"/>
    </location>
</feature>
<dbReference type="Proteomes" id="UP000434172">
    <property type="component" value="Unassembled WGS sequence"/>
</dbReference>
<sequence length="169" mass="18189">MSNAATSGRPLGASFPTSRGLKRPIDARAPPPPAVAAAAAPYLRKLLPLFPTFVILLYNVKTSCSRPFPLSKTKASKPHRNGPRITSANYLQKPITTLVNHIQMPSEGRQSPPPERQTGAQLNDPPASGKGTDDATNKEQVNKEQLENLSSNPKGPLDDAVKEKFAKTE</sequence>
<dbReference type="AlphaFoldDB" id="A0A8H3WRM2"/>
<gene>
    <name evidence="2" type="ORF">GQ607_002181</name>
</gene>
<protein>
    <submittedName>
        <fullName evidence="2">Uncharacterized protein</fullName>
    </submittedName>
</protein>
<feature type="region of interest" description="Disordered" evidence="1">
    <location>
        <begin position="101"/>
        <end position="169"/>
    </location>
</feature>
<name>A0A8H3WRM2_9PEZI</name>
<proteinExistence type="predicted"/>
<feature type="compositionally biased region" description="Basic and acidic residues" evidence="1">
    <location>
        <begin position="156"/>
        <end position="169"/>
    </location>
</feature>
<accession>A0A8H3WRM2</accession>
<comment type="caution">
    <text evidence="2">The sequence shown here is derived from an EMBL/GenBank/DDBJ whole genome shotgun (WGS) entry which is preliminary data.</text>
</comment>
<organism evidence="2 3">
    <name type="scientific">Colletotrichum asianum</name>
    <dbReference type="NCBI Taxonomy" id="702518"/>
    <lineage>
        <taxon>Eukaryota</taxon>
        <taxon>Fungi</taxon>
        <taxon>Dikarya</taxon>
        <taxon>Ascomycota</taxon>
        <taxon>Pezizomycotina</taxon>
        <taxon>Sordariomycetes</taxon>
        <taxon>Hypocreomycetidae</taxon>
        <taxon>Glomerellales</taxon>
        <taxon>Glomerellaceae</taxon>
        <taxon>Colletotrichum</taxon>
        <taxon>Colletotrichum gloeosporioides species complex</taxon>
    </lineage>
</organism>
<evidence type="ECO:0000313" key="3">
    <source>
        <dbReference type="Proteomes" id="UP000434172"/>
    </source>
</evidence>
<evidence type="ECO:0000256" key="1">
    <source>
        <dbReference type="SAM" id="MobiDB-lite"/>
    </source>
</evidence>
<feature type="compositionally biased region" description="Basic and acidic residues" evidence="1">
    <location>
        <begin position="131"/>
        <end position="146"/>
    </location>
</feature>
<dbReference type="OrthoDB" id="5375886at2759"/>